<dbReference type="EMBL" id="AALOJB010000027">
    <property type="protein sequence ID" value="EDB7004911.1"/>
    <property type="molecule type" value="Genomic_DNA"/>
</dbReference>
<evidence type="ECO:0000313" key="4">
    <source>
        <dbReference type="EMBL" id="EDG1575478.1"/>
    </source>
</evidence>
<sequence length="76" mass="8885">MLVSKKKYDFLLDRYEQSASRADLLERLAFVDRWISGLLPALTRQISIQEWQEMLDICSADHAYGMSHHQSQGETR</sequence>
<protein>
    <submittedName>
        <fullName evidence="4">Uncharacterized protein</fullName>
    </submittedName>
</protein>
<evidence type="ECO:0000313" key="3">
    <source>
        <dbReference type="EMBL" id="EDB7004911.1"/>
    </source>
</evidence>
<evidence type="ECO:0000313" key="5">
    <source>
        <dbReference type="EMBL" id="EDH2656851.1"/>
    </source>
</evidence>
<dbReference type="EMBL" id="AAMDDY010000013">
    <property type="protein sequence ID" value="EDG1575478.1"/>
    <property type="molecule type" value="Genomic_DNA"/>
</dbReference>
<evidence type="ECO:0000313" key="2">
    <source>
        <dbReference type="EMBL" id="ECX5279349.1"/>
    </source>
</evidence>
<proteinExistence type="predicted"/>
<dbReference type="EMBL" id="AAMMAZ010000017">
    <property type="protein sequence ID" value="EDI7456201.1"/>
    <property type="molecule type" value="Genomic_DNA"/>
</dbReference>
<organism evidence="4">
    <name type="scientific">Salmonella enterica</name>
    <name type="common">Salmonella choleraesuis</name>
    <dbReference type="NCBI Taxonomy" id="28901"/>
    <lineage>
        <taxon>Bacteria</taxon>
        <taxon>Pseudomonadati</taxon>
        <taxon>Pseudomonadota</taxon>
        <taxon>Gammaproteobacteria</taxon>
        <taxon>Enterobacterales</taxon>
        <taxon>Enterobacteriaceae</taxon>
        <taxon>Salmonella</taxon>
    </lineage>
</organism>
<comment type="caution">
    <text evidence="4">The sequence shown here is derived from an EMBL/GenBank/DDBJ whole genome shotgun (WGS) entry which is preliminary data.</text>
</comment>
<reference evidence="4" key="1">
    <citation type="submission" date="2019-10" db="EMBL/GenBank/DDBJ databases">
        <authorList>
            <consortium name="PulseNet: The National Subtyping Network for Foodborne Disease Surveillance"/>
            <person name="Tarr C.L."/>
            <person name="Trees E."/>
            <person name="Katz L.S."/>
            <person name="Carleton-Romer H.A."/>
            <person name="Stroika S."/>
            <person name="Kucerova Z."/>
            <person name="Roache K.F."/>
            <person name="Sabol A.L."/>
            <person name="Besser J."/>
            <person name="Gerner-Smidt P."/>
        </authorList>
    </citation>
    <scope>NUCLEOTIDE SEQUENCE</scope>
    <source>
        <strain evidence="1">PNUSAS047374</strain>
        <strain evidence="2">PNUSAS101064</strain>
        <strain evidence="3">PNUSAS105734</strain>
        <strain evidence="4">PNUSAS109013</strain>
        <strain evidence="5">PNUSAS109849</strain>
        <strain evidence="6">PNUSAS109954</strain>
    </source>
</reference>
<dbReference type="EMBL" id="AALAKM010000011">
    <property type="protein sequence ID" value="ECX5279349.1"/>
    <property type="molecule type" value="Genomic_DNA"/>
</dbReference>
<dbReference type="EMBL" id="AAGJFN010000011">
    <property type="protein sequence ID" value="EBO6615665.1"/>
    <property type="molecule type" value="Genomic_DNA"/>
</dbReference>
<dbReference type="AlphaFoldDB" id="A0A629ZUI8"/>
<evidence type="ECO:0000313" key="1">
    <source>
        <dbReference type="EMBL" id="EBO6615665.1"/>
    </source>
</evidence>
<gene>
    <name evidence="1" type="ORF">DWR91_22975</name>
    <name evidence="2" type="ORF">F6G31_21455</name>
    <name evidence="3" type="ORF">F9134_18695</name>
    <name evidence="5" type="ORF">GC630_20455</name>
    <name evidence="4" type="ORF">GCH55_20730</name>
    <name evidence="6" type="ORF">GD477_19965</name>
</gene>
<name>A0A629ZUI8_SALER</name>
<dbReference type="EMBL" id="AAMGYZ010000019">
    <property type="protein sequence ID" value="EDH2656851.1"/>
    <property type="molecule type" value="Genomic_DNA"/>
</dbReference>
<accession>A0A629ZUI8</accession>
<evidence type="ECO:0000313" key="6">
    <source>
        <dbReference type="EMBL" id="EDI7456201.1"/>
    </source>
</evidence>